<feature type="transmembrane region" description="Helical" evidence="1">
    <location>
        <begin position="15"/>
        <end position="32"/>
    </location>
</feature>
<evidence type="ECO:0000313" key="3">
    <source>
        <dbReference type="Proteomes" id="UP000427769"/>
    </source>
</evidence>
<keyword evidence="1" id="KW-0812">Transmembrane</keyword>
<accession>A0A5K7Z9S3</accession>
<organism evidence="2 3">
    <name type="scientific">Desulfosarcina widdelii</name>
    <dbReference type="NCBI Taxonomy" id="947919"/>
    <lineage>
        <taxon>Bacteria</taxon>
        <taxon>Pseudomonadati</taxon>
        <taxon>Thermodesulfobacteriota</taxon>
        <taxon>Desulfobacteria</taxon>
        <taxon>Desulfobacterales</taxon>
        <taxon>Desulfosarcinaceae</taxon>
        <taxon>Desulfosarcina</taxon>
    </lineage>
</organism>
<dbReference type="KEGG" id="dwd:DSCW_52150"/>
<dbReference type="AlphaFoldDB" id="A0A5K7Z9S3"/>
<sequence length="100" mass="11287">MDEAVKPKWYDNKPVIILFLIIFFPLGLYNLWKSTVFSVRGKTVLSMVIAVLIITFYHMESTNNNHSSTLNISAESQPHKSVIQASLDDFKSEIPLSGSL</sequence>
<protein>
    <submittedName>
        <fullName evidence="2">Uncharacterized protein</fullName>
    </submittedName>
</protein>
<dbReference type="RefSeq" id="WP_155306507.1">
    <property type="nucleotide sequence ID" value="NZ_AP021875.1"/>
</dbReference>
<keyword evidence="1" id="KW-0472">Membrane</keyword>
<evidence type="ECO:0000313" key="2">
    <source>
        <dbReference type="EMBL" id="BBO77798.1"/>
    </source>
</evidence>
<keyword evidence="3" id="KW-1185">Reference proteome</keyword>
<gene>
    <name evidence="2" type="ORF">DSCW_52150</name>
</gene>
<keyword evidence="1" id="KW-1133">Transmembrane helix</keyword>
<reference evidence="2 3" key="1">
    <citation type="submission" date="2019-11" db="EMBL/GenBank/DDBJ databases">
        <title>Comparative genomics of hydrocarbon-degrading Desulfosarcina strains.</title>
        <authorList>
            <person name="Watanabe M."/>
            <person name="Kojima H."/>
            <person name="Fukui M."/>
        </authorList>
    </citation>
    <scope>NUCLEOTIDE SEQUENCE [LARGE SCALE GENOMIC DNA]</scope>
    <source>
        <strain evidence="2 3">PP31</strain>
    </source>
</reference>
<proteinExistence type="predicted"/>
<dbReference type="Proteomes" id="UP000427769">
    <property type="component" value="Chromosome"/>
</dbReference>
<feature type="transmembrane region" description="Helical" evidence="1">
    <location>
        <begin position="44"/>
        <end position="59"/>
    </location>
</feature>
<dbReference type="EMBL" id="AP021875">
    <property type="protein sequence ID" value="BBO77798.1"/>
    <property type="molecule type" value="Genomic_DNA"/>
</dbReference>
<evidence type="ECO:0000256" key="1">
    <source>
        <dbReference type="SAM" id="Phobius"/>
    </source>
</evidence>
<name>A0A5K7Z9S3_9BACT</name>